<dbReference type="InterPro" id="IPR052899">
    <property type="entry name" value="Class-I_DAHP_synthase"/>
</dbReference>
<reference evidence="3" key="1">
    <citation type="journal article" date="2014" name="Front. Microbiol.">
        <title>High frequency of phylogenetically diverse reductive dehalogenase-homologous genes in deep subseafloor sedimentary metagenomes.</title>
        <authorList>
            <person name="Kawai M."/>
            <person name="Futagami T."/>
            <person name="Toyoda A."/>
            <person name="Takaki Y."/>
            <person name="Nishi S."/>
            <person name="Hori S."/>
            <person name="Arai W."/>
            <person name="Tsubouchi T."/>
            <person name="Morono Y."/>
            <person name="Uchiyama I."/>
            <person name="Ito T."/>
            <person name="Fujiyama A."/>
            <person name="Inagaki F."/>
            <person name="Takami H."/>
        </authorList>
    </citation>
    <scope>NUCLEOTIDE SEQUENCE</scope>
    <source>
        <strain evidence="3">Expedition CK06-06</strain>
    </source>
</reference>
<dbReference type="InterPro" id="IPR006218">
    <property type="entry name" value="DAHP1/KDSA"/>
</dbReference>
<name>X1H249_9ZZZZ</name>
<dbReference type="InterPro" id="IPR013785">
    <property type="entry name" value="Aldolase_TIM"/>
</dbReference>
<evidence type="ECO:0000259" key="2">
    <source>
        <dbReference type="Pfam" id="PF00793"/>
    </source>
</evidence>
<accession>X1H249</accession>
<comment type="caution">
    <text evidence="3">The sequence shown here is derived from an EMBL/GenBank/DDBJ whole genome shotgun (WGS) entry which is preliminary data.</text>
</comment>
<dbReference type="AlphaFoldDB" id="X1H249"/>
<keyword evidence="1" id="KW-0808">Transferase</keyword>
<dbReference type="SUPFAM" id="SSF51569">
    <property type="entry name" value="Aldolase"/>
    <property type="match status" value="1"/>
</dbReference>
<protein>
    <recommendedName>
        <fullName evidence="2">DAHP synthetase I/KDSA domain-containing protein</fullName>
    </recommendedName>
</protein>
<dbReference type="PANTHER" id="PTHR43018:SF1">
    <property type="entry name" value="PROTEIN AROA(G)"/>
    <property type="match status" value="1"/>
</dbReference>
<sequence>MFELAVITEIRGESQVDLVADYVDILQIGARNMYDQDLLTKAARKKKPVLLKRHFGAGIEEFLSFAEYIAAEGNKDIILCERGILPLGKGKAYTRYTLDLAAVPAIQKETYLPVIVDPSHSTGRRDLIFNMSCAAIAAGALGLMIEVHYDPAEALVDAQQAITADELKDTIDACLRIHKLIHPRATKTKVTSDEKG</sequence>
<dbReference type="PANTHER" id="PTHR43018">
    <property type="entry name" value="PHOSPHO-2-DEHYDRO-3-DEOXYHEPTONATE ALDOLASE"/>
    <property type="match status" value="1"/>
</dbReference>
<evidence type="ECO:0000313" key="3">
    <source>
        <dbReference type="EMBL" id="GAH47944.1"/>
    </source>
</evidence>
<organism evidence="3">
    <name type="scientific">marine sediment metagenome</name>
    <dbReference type="NCBI Taxonomy" id="412755"/>
    <lineage>
        <taxon>unclassified sequences</taxon>
        <taxon>metagenomes</taxon>
        <taxon>ecological metagenomes</taxon>
    </lineage>
</organism>
<dbReference type="EMBL" id="BARU01022893">
    <property type="protein sequence ID" value="GAH47944.1"/>
    <property type="molecule type" value="Genomic_DNA"/>
</dbReference>
<dbReference type="GO" id="GO:0016740">
    <property type="term" value="F:transferase activity"/>
    <property type="evidence" value="ECO:0007669"/>
    <property type="project" value="UniProtKB-KW"/>
</dbReference>
<dbReference type="Gene3D" id="3.20.20.70">
    <property type="entry name" value="Aldolase class I"/>
    <property type="match status" value="1"/>
</dbReference>
<evidence type="ECO:0000256" key="1">
    <source>
        <dbReference type="ARBA" id="ARBA00022679"/>
    </source>
</evidence>
<gene>
    <name evidence="3" type="ORF">S03H2_37227</name>
</gene>
<dbReference type="Pfam" id="PF00793">
    <property type="entry name" value="DAHP_synth_1"/>
    <property type="match status" value="1"/>
</dbReference>
<proteinExistence type="predicted"/>
<feature type="domain" description="DAHP synthetase I/KDSA" evidence="2">
    <location>
        <begin position="2"/>
        <end position="169"/>
    </location>
</feature>